<dbReference type="GO" id="GO:0005886">
    <property type="term" value="C:plasma membrane"/>
    <property type="evidence" value="ECO:0007669"/>
    <property type="project" value="TreeGrafter"/>
</dbReference>
<evidence type="ECO:0000256" key="8">
    <source>
        <dbReference type="ARBA" id="ARBA00022824"/>
    </source>
</evidence>
<dbReference type="PANTHER" id="PTHR47669">
    <property type="entry name" value="PHOSPHATIDYLINOSITOL TRANSFER PROTEIN SFH5"/>
    <property type="match status" value="1"/>
</dbReference>
<evidence type="ECO:0000259" key="17">
    <source>
        <dbReference type="PROSITE" id="PS50191"/>
    </source>
</evidence>
<dbReference type="GO" id="GO:0046872">
    <property type="term" value="F:metal ion binding"/>
    <property type="evidence" value="ECO:0007669"/>
    <property type="project" value="UniProtKB-KW"/>
</dbReference>
<dbReference type="Proteomes" id="UP000297814">
    <property type="component" value="Unassembled WGS sequence"/>
</dbReference>
<evidence type="ECO:0000256" key="7">
    <source>
        <dbReference type="ARBA" id="ARBA00022723"/>
    </source>
</evidence>
<evidence type="ECO:0000256" key="9">
    <source>
        <dbReference type="ARBA" id="ARBA00022848"/>
    </source>
</evidence>
<evidence type="ECO:0000313" key="19">
    <source>
        <dbReference type="Proteomes" id="UP000297814"/>
    </source>
</evidence>
<dbReference type="GO" id="GO:0005789">
    <property type="term" value="C:endoplasmic reticulum membrane"/>
    <property type="evidence" value="ECO:0007669"/>
    <property type="project" value="UniProtKB-SubCell"/>
</dbReference>
<feature type="region of interest" description="Disordered" evidence="16">
    <location>
        <begin position="58"/>
        <end position="134"/>
    </location>
</feature>
<comment type="subcellular location">
    <subcellularLocation>
        <location evidence="15">Cytoplasm</location>
    </subcellularLocation>
    <subcellularLocation>
        <location evidence="2 15">Endoplasmic reticulum membrane</location>
        <topology evidence="2 15">Peripheral membrane protein</topology>
    </subcellularLocation>
    <subcellularLocation>
        <location evidence="15">Microsome membrane</location>
        <topology evidence="15">Peripheral membrane protein</topology>
    </subcellularLocation>
</comment>
<dbReference type="SUPFAM" id="SSF46938">
    <property type="entry name" value="CRAL/TRIO N-terminal domain"/>
    <property type="match status" value="1"/>
</dbReference>
<reference evidence="18 19" key="1">
    <citation type="submission" date="2017-12" db="EMBL/GenBank/DDBJ databases">
        <title>Comparative genomics of Botrytis spp.</title>
        <authorList>
            <person name="Valero-Jimenez C.A."/>
            <person name="Tapia P."/>
            <person name="Veloso J."/>
            <person name="Silva-Moreno E."/>
            <person name="Staats M."/>
            <person name="Valdes J.H."/>
            <person name="Van Kan J.A.L."/>
        </authorList>
    </citation>
    <scope>NUCLEOTIDE SEQUENCE [LARGE SCALE GENOMIC DNA]</scope>
    <source>
        <strain evidence="18 19">Bh0001</strain>
    </source>
</reference>
<dbReference type="GO" id="GO:0043001">
    <property type="term" value="P:Golgi to plasma membrane protein transport"/>
    <property type="evidence" value="ECO:0007669"/>
    <property type="project" value="TreeGrafter"/>
</dbReference>
<gene>
    <name evidence="18" type="ORF">BHYA_0041g00120</name>
</gene>
<dbReference type="GO" id="GO:0017157">
    <property type="term" value="P:regulation of exocytosis"/>
    <property type="evidence" value="ECO:0007669"/>
    <property type="project" value="TreeGrafter"/>
</dbReference>
<keyword evidence="8 15" id="KW-0256">Endoplasmic reticulum</keyword>
<dbReference type="CDD" id="cd00170">
    <property type="entry name" value="SEC14"/>
    <property type="match status" value="1"/>
</dbReference>
<keyword evidence="6" id="KW-0349">Heme</keyword>
<accession>A0A4Z1GTD9</accession>
<dbReference type="SUPFAM" id="SSF52087">
    <property type="entry name" value="CRAL/TRIO domain"/>
    <property type="match status" value="1"/>
</dbReference>
<keyword evidence="10" id="KW-0408">Iron</keyword>
<feature type="compositionally biased region" description="Polar residues" evidence="16">
    <location>
        <begin position="109"/>
        <end position="125"/>
    </location>
</feature>
<dbReference type="Pfam" id="PF00650">
    <property type="entry name" value="CRAL_TRIO"/>
    <property type="match status" value="1"/>
</dbReference>
<keyword evidence="7" id="KW-0479">Metal-binding</keyword>
<dbReference type="PANTHER" id="PTHR47669:SF1">
    <property type="entry name" value="PHOSPHATIDYLINOSITOL TRANSFER PROTEIN SFH5"/>
    <property type="match status" value="1"/>
</dbReference>
<evidence type="ECO:0000256" key="5">
    <source>
        <dbReference type="ARBA" id="ARBA00022490"/>
    </source>
</evidence>
<dbReference type="AlphaFoldDB" id="A0A4Z1GTD9"/>
<dbReference type="SMART" id="SM00516">
    <property type="entry name" value="SEC14"/>
    <property type="match status" value="1"/>
</dbReference>
<feature type="compositionally biased region" description="Polar residues" evidence="16">
    <location>
        <begin position="158"/>
        <end position="168"/>
    </location>
</feature>
<proteinExistence type="inferred from homology"/>
<comment type="function">
    <text evidence="14">Non-classical phosphatidylinositol (PtdIns) transfer protein (PITP), which exhibits PtdIns-binding/transfer activity in the absence of detectable PtdCho-binding/transfer activity. Regulates PtdIns(4,5)P2 homeostasis at the plasma membrane. Heme-binding protein that may play a role in organic oxidant-induced stress responses.</text>
</comment>
<feature type="domain" description="CRAL-TRIO" evidence="17">
    <location>
        <begin position="298"/>
        <end position="434"/>
    </location>
</feature>
<organism evidence="18 19">
    <name type="scientific">Botrytis hyacinthi</name>
    <dbReference type="NCBI Taxonomy" id="278943"/>
    <lineage>
        <taxon>Eukaryota</taxon>
        <taxon>Fungi</taxon>
        <taxon>Dikarya</taxon>
        <taxon>Ascomycota</taxon>
        <taxon>Pezizomycotina</taxon>
        <taxon>Leotiomycetes</taxon>
        <taxon>Helotiales</taxon>
        <taxon>Sclerotiniaceae</taxon>
        <taxon>Botrytis</taxon>
    </lineage>
</organism>
<keyword evidence="5 15" id="KW-0963">Cytoplasm</keyword>
<evidence type="ECO:0000256" key="6">
    <source>
        <dbReference type="ARBA" id="ARBA00022617"/>
    </source>
</evidence>
<evidence type="ECO:0000256" key="15">
    <source>
        <dbReference type="RuleBase" id="RU367059"/>
    </source>
</evidence>
<evidence type="ECO:0000256" key="2">
    <source>
        <dbReference type="ARBA" id="ARBA00004406"/>
    </source>
</evidence>
<keyword evidence="4 15" id="KW-0813">Transport</keyword>
<dbReference type="GO" id="GO:0008526">
    <property type="term" value="F:phosphatidylinositol transfer activity"/>
    <property type="evidence" value="ECO:0007669"/>
    <property type="project" value="UniProtKB-UniRule"/>
</dbReference>
<dbReference type="EMBL" id="PQXK01000041">
    <property type="protein sequence ID" value="TGO40146.1"/>
    <property type="molecule type" value="Genomic_DNA"/>
</dbReference>
<dbReference type="FunFam" id="3.40.525.10:FF:000017">
    <property type="entry name" value="Phosphatidylinositol transfer protein sfh5"/>
    <property type="match status" value="1"/>
</dbReference>
<evidence type="ECO:0000256" key="10">
    <source>
        <dbReference type="ARBA" id="ARBA00023004"/>
    </source>
</evidence>
<comment type="catalytic activity">
    <reaction evidence="13">
        <text>a 1,2-diacyl-sn-glycero-3-phospho-(1D-myo-inositol)(in) = a 1,2-diacyl-sn-glycero-3-phospho-(1D-myo-inositol)(out)</text>
        <dbReference type="Rhea" id="RHEA:38691"/>
        <dbReference type="ChEBI" id="CHEBI:57880"/>
    </reaction>
    <physiologicalReaction direction="left-to-right" evidence="13">
        <dbReference type="Rhea" id="RHEA:38692"/>
    </physiologicalReaction>
</comment>
<keyword evidence="9 15" id="KW-0492">Microsome</keyword>
<dbReference type="Gene3D" id="3.40.525.10">
    <property type="entry name" value="CRAL-TRIO lipid binding domain"/>
    <property type="match status" value="1"/>
</dbReference>
<evidence type="ECO:0000256" key="11">
    <source>
        <dbReference type="ARBA" id="ARBA00023055"/>
    </source>
</evidence>
<comment type="cofactor">
    <cofactor evidence="1">
        <name>heme b</name>
        <dbReference type="ChEBI" id="CHEBI:60344"/>
    </cofactor>
</comment>
<evidence type="ECO:0000256" key="4">
    <source>
        <dbReference type="ARBA" id="ARBA00022448"/>
    </source>
</evidence>
<evidence type="ECO:0000256" key="13">
    <source>
        <dbReference type="ARBA" id="ARBA00024146"/>
    </source>
</evidence>
<dbReference type="InterPro" id="IPR036273">
    <property type="entry name" value="CRAL/TRIO_N_dom_sf"/>
</dbReference>
<keyword evidence="19" id="KW-1185">Reference proteome</keyword>
<evidence type="ECO:0000256" key="3">
    <source>
        <dbReference type="ARBA" id="ARBA00006667"/>
    </source>
</evidence>
<feature type="compositionally biased region" description="Polar residues" evidence="16">
    <location>
        <begin position="74"/>
        <end position="85"/>
    </location>
</feature>
<evidence type="ECO:0000256" key="14">
    <source>
        <dbReference type="ARBA" id="ARBA00024180"/>
    </source>
</evidence>
<dbReference type="InterPro" id="IPR042938">
    <property type="entry name" value="Sfh5"/>
</dbReference>
<comment type="caution">
    <text evidence="18">The sequence shown here is derived from an EMBL/GenBank/DDBJ whole genome shotgun (WGS) entry which is preliminary data.</text>
</comment>
<evidence type="ECO:0000256" key="12">
    <source>
        <dbReference type="ARBA" id="ARBA00023136"/>
    </source>
</evidence>
<keyword evidence="11 15" id="KW-0445">Lipid transport</keyword>
<comment type="similarity">
    <text evidence="3 15">Belongs to the SFH5 family.</text>
</comment>
<dbReference type="InterPro" id="IPR001251">
    <property type="entry name" value="CRAL-TRIO_dom"/>
</dbReference>
<evidence type="ECO:0000313" key="18">
    <source>
        <dbReference type="EMBL" id="TGO40146.1"/>
    </source>
</evidence>
<name>A0A4Z1GTD9_9HELO</name>
<evidence type="ECO:0000256" key="16">
    <source>
        <dbReference type="SAM" id="MobiDB-lite"/>
    </source>
</evidence>
<dbReference type="PROSITE" id="PS50191">
    <property type="entry name" value="CRAL_TRIO"/>
    <property type="match status" value="1"/>
</dbReference>
<sequence length="450" mass="49918">MSTEDDTLYSKIPHGPSDQASSFVGQLELKRKKEINEEVGGWTKDVYKVAKADVPEEVVEPKSTTVEEPKSTIEQDPTSITTESSPVKIDDSTPIPQITPEEPKPTIAEPSTTESVAAEPTTEQPQEAAVKLESVKEADAEAAAKLEATKDADVEKAASTSQHSVSFDKTTKTHDGSPLSKFYSELPAIFEAAEYNEMWGIVLDPSETHVQTSIVLEKFLRANTKDVLKAKAQLIEALKWRKTMQPQKLLESTEFDKVKFGNLGYVTSYNTSDGGKEVITWNIYGAVKNIKKTFSDVPEFLKWRAALMELSIKELDLASATEKIPENGPDPYRMIQVHDYLNVSFLRMDPSIRAASKETIQTFSMAYPELLKEKFFVNVPLVMGWVFTAMKIFLSADTIKKFHPLSYGSNLGSEIPHVAEKLPKEYGGKGEELKSGLTVKYFEGEASKSA</sequence>
<evidence type="ECO:0000256" key="1">
    <source>
        <dbReference type="ARBA" id="ARBA00001970"/>
    </source>
</evidence>
<dbReference type="InterPro" id="IPR036865">
    <property type="entry name" value="CRAL-TRIO_dom_sf"/>
</dbReference>
<dbReference type="GO" id="GO:0032541">
    <property type="term" value="C:cortical endoplasmic reticulum"/>
    <property type="evidence" value="ECO:0007669"/>
    <property type="project" value="TreeGrafter"/>
</dbReference>
<protein>
    <recommendedName>
        <fullName evidence="15">Phosphatidylinositol transfer protein SFH5</fullName>
        <shortName evidence="15">PITP SFH5</shortName>
    </recommendedName>
</protein>
<feature type="region of interest" description="Disordered" evidence="16">
    <location>
        <begin position="1"/>
        <end position="24"/>
    </location>
</feature>
<feature type="region of interest" description="Disordered" evidence="16">
    <location>
        <begin position="149"/>
        <end position="178"/>
    </location>
</feature>
<dbReference type="GO" id="GO:0005829">
    <property type="term" value="C:cytosol"/>
    <property type="evidence" value="ECO:0007669"/>
    <property type="project" value="TreeGrafter"/>
</dbReference>
<keyword evidence="12 15" id="KW-0472">Membrane</keyword>